<dbReference type="InterPro" id="IPR038770">
    <property type="entry name" value="Na+/solute_symporter_sf"/>
</dbReference>
<dbReference type="GO" id="GO:0015297">
    <property type="term" value="F:antiporter activity"/>
    <property type="evidence" value="ECO:0007669"/>
    <property type="project" value="UniProtKB-KW"/>
</dbReference>
<protein>
    <submittedName>
        <fullName evidence="13">Sodium:proton antiporter</fullName>
    </submittedName>
</protein>
<evidence type="ECO:0000256" key="1">
    <source>
        <dbReference type="ARBA" id="ARBA00004141"/>
    </source>
</evidence>
<keyword evidence="7" id="KW-0915">Sodium</keyword>
<keyword evidence="5 11" id="KW-0812">Transmembrane</keyword>
<dbReference type="AlphaFoldDB" id="A0A1C7IHA8"/>
<feature type="domain" description="Cation/H+ exchanger transmembrane" evidence="12">
    <location>
        <begin position="16"/>
        <end position="389"/>
    </location>
</feature>
<evidence type="ECO:0000256" key="9">
    <source>
        <dbReference type="ARBA" id="ARBA00023136"/>
    </source>
</evidence>
<dbReference type="GO" id="GO:1902600">
    <property type="term" value="P:proton transmembrane transport"/>
    <property type="evidence" value="ECO:0007669"/>
    <property type="project" value="InterPro"/>
</dbReference>
<sequence>MNSYNYLLDLALILLSTKVFGLLTRKVRMPQVVGALLAGLLLGPACFGILKQTEFIHEVSEIGVIVLMFCAGLETDIDELKRSGKASFVIALLGVLVPLAGGFGVAWFFNRPGMIASNASASIMLQNIFIGVILTATSVSISVETLKEMGKLNTKAGNAILGAAIIDDVLGIIALTVITSLADSSVNVVVVFAKIVGFFVFVGVGGYVLHIIFKKWVKGYERDLQRFVIISFVICLLFSYCAEKFFGVADITGAFFAGLIITKTTHTNYIARRFGILSYILLSPVFFASIGIQVELPDMSPMIITFAVVLVIVAVLTKIVGCGVGAKVCQYKNKDCVRIGMGMVSRGEVALIVAAKGNAVGLMSSALLGPIVVVVVITTIISPILLKMTFSEKSGKAEYQENEYAKHIEEAQEAGKSDASRYVGGKQQGK</sequence>
<evidence type="ECO:0000313" key="14">
    <source>
        <dbReference type="Proteomes" id="UP000092574"/>
    </source>
</evidence>
<comment type="similarity">
    <text evidence="2">Belongs to the monovalent cation:proton antiporter 2 (CPA2) transporter (TC 2.A.37) family.</text>
</comment>
<evidence type="ECO:0000256" key="11">
    <source>
        <dbReference type="SAM" id="Phobius"/>
    </source>
</evidence>
<feature type="transmembrane region" description="Helical" evidence="11">
    <location>
        <begin position="302"/>
        <end position="324"/>
    </location>
</feature>
<dbReference type="PANTHER" id="PTHR43562:SF3">
    <property type="entry name" value="SODIUM ION_PROTON EXCHANGER (EUROFUNG)"/>
    <property type="match status" value="1"/>
</dbReference>
<feature type="transmembrane region" description="Helical" evidence="11">
    <location>
        <begin position="224"/>
        <end position="240"/>
    </location>
</feature>
<dbReference type="RefSeq" id="WP_065544530.1">
    <property type="nucleotide sequence ID" value="NZ_CP015405.2"/>
</dbReference>
<dbReference type="EMBL" id="CP015405">
    <property type="protein sequence ID" value="ANU78448.1"/>
    <property type="molecule type" value="Genomic_DNA"/>
</dbReference>
<evidence type="ECO:0000256" key="3">
    <source>
        <dbReference type="ARBA" id="ARBA00022448"/>
    </source>
</evidence>
<evidence type="ECO:0000256" key="4">
    <source>
        <dbReference type="ARBA" id="ARBA00022449"/>
    </source>
</evidence>
<evidence type="ECO:0000256" key="5">
    <source>
        <dbReference type="ARBA" id="ARBA00022692"/>
    </source>
</evidence>
<feature type="transmembrane region" description="Helical" evidence="11">
    <location>
        <begin position="188"/>
        <end position="212"/>
    </location>
</feature>
<evidence type="ECO:0000259" key="12">
    <source>
        <dbReference type="Pfam" id="PF00999"/>
    </source>
</evidence>
<keyword evidence="9 11" id="KW-0472">Membrane</keyword>
<dbReference type="PANTHER" id="PTHR43562">
    <property type="entry name" value="NAPA-TYPE SODIUM/HYDROGEN ANTIPORTER"/>
    <property type="match status" value="1"/>
</dbReference>
<comment type="subcellular location">
    <subcellularLocation>
        <location evidence="1">Membrane</location>
        <topology evidence="1">Multi-pass membrane protein</topology>
    </subcellularLocation>
</comment>
<organism evidence="13 14">
    <name type="scientific">Blautia pseudococcoides</name>
    <dbReference type="NCBI Taxonomy" id="1796616"/>
    <lineage>
        <taxon>Bacteria</taxon>
        <taxon>Bacillati</taxon>
        <taxon>Bacillota</taxon>
        <taxon>Clostridia</taxon>
        <taxon>Lachnospirales</taxon>
        <taxon>Lachnospiraceae</taxon>
        <taxon>Blautia</taxon>
    </lineage>
</organism>
<keyword evidence="4" id="KW-0050">Antiport</keyword>
<feature type="transmembrane region" description="Helical" evidence="11">
    <location>
        <begin position="367"/>
        <end position="386"/>
    </location>
</feature>
<evidence type="ECO:0000256" key="2">
    <source>
        <dbReference type="ARBA" id="ARBA00005551"/>
    </source>
</evidence>
<dbReference type="GO" id="GO:0016020">
    <property type="term" value="C:membrane"/>
    <property type="evidence" value="ECO:0007669"/>
    <property type="project" value="UniProtKB-SubCell"/>
</dbReference>
<reference evidence="13" key="1">
    <citation type="submission" date="2017-04" db="EMBL/GenBank/DDBJ databases">
        <title>Complete Genome Sequences of Twelve Strains of a Stable Defined Moderately Diverse Mouse Microbiota 2 (sDMDMm2).</title>
        <authorList>
            <person name="Uchimura Y."/>
            <person name="Wyss M."/>
            <person name="Brugiroux S."/>
            <person name="Limenitakis J.P."/>
            <person name="Stecher B."/>
            <person name="McCoy K.D."/>
            <person name="Macpherson A.J."/>
        </authorList>
    </citation>
    <scope>NUCLEOTIDE SEQUENCE</scope>
    <source>
        <strain evidence="13">YL58</strain>
    </source>
</reference>
<dbReference type="GO" id="GO:0006814">
    <property type="term" value="P:sodium ion transport"/>
    <property type="evidence" value="ECO:0007669"/>
    <property type="project" value="UniProtKB-KW"/>
</dbReference>
<dbReference type="Pfam" id="PF00999">
    <property type="entry name" value="Na_H_Exchanger"/>
    <property type="match status" value="1"/>
</dbReference>
<feature type="transmembrane region" description="Helical" evidence="11">
    <location>
        <begin position="128"/>
        <end position="146"/>
    </location>
</feature>
<feature type="transmembrane region" description="Helical" evidence="11">
    <location>
        <begin position="86"/>
        <end position="108"/>
    </location>
</feature>
<feature type="transmembrane region" description="Helical" evidence="11">
    <location>
        <begin position="274"/>
        <end position="296"/>
    </location>
</feature>
<gene>
    <name evidence="13" type="ORF">A4V09_23500</name>
</gene>
<evidence type="ECO:0000256" key="8">
    <source>
        <dbReference type="ARBA" id="ARBA00023065"/>
    </source>
</evidence>
<evidence type="ECO:0000256" key="6">
    <source>
        <dbReference type="ARBA" id="ARBA00022989"/>
    </source>
</evidence>
<keyword evidence="14" id="KW-1185">Reference proteome</keyword>
<dbReference type="OrthoDB" id="9793589at2"/>
<feature type="transmembrane region" description="Helical" evidence="11">
    <location>
        <begin position="158"/>
        <end position="182"/>
    </location>
</feature>
<name>A0A1C7IHA8_9FIRM</name>
<dbReference type="Proteomes" id="UP000092574">
    <property type="component" value="Chromosome"/>
</dbReference>
<accession>A0A1C7IHA8</accession>
<feature type="transmembrane region" description="Helical" evidence="11">
    <location>
        <begin position="32"/>
        <end position="50"/>
    </location>
</feature>
<keyword evidence="3" id="KW-0813">Transport</keyword>
<keyword evidence="6 11" id="KW-1133">Transmembrane helix</keyword>
<feature type="transmembrane region" description="Helical" evidence="11">
    <location>
        <begin position="246"/>
        <end position="262"/>
    </location>
</feature>
<dbReference type="Gene3D" id="1.20.1530.20">
    <property type="match status" value="1"/>
</dbReference>
<keyword evidence="8" id="KW-0406">Ion transport</keyword>
<dbReference type="InterPro" id="IPR006153">
    <property type="entry name" value="Cation/H_exchanger_TM"/>
</dbReference>
<keyword evidence="10" id="KW-0739">Sodium transport</keyword>
<dbReference type="KEGG" id="byl:A4V09_23500"/>
<evidence type="ECO:0000256" key="7">
    <source>
        <dbReference type="ARBA" id="ARBA00023053"/>
    </source>
</evidence>
<proteinExistence type="inferred from homology"/>
<evidence type="ECO:0000313" key="13">
    <source>
        <dbReference type="EMBL" id="ANU78448.1"/>
    </source>
</evidence>
<evidence type="ECO:0000256" key="10">
    <source>
        <dbReference type="ARBA" id="ARBA00023201"/>
    </source>
</evidence>
<dbReference type="STRING" id="1796616.A4V09_23500"/>